<dbReference type="SUPFAM" id="SSF54593">
    <property type="entry name" value="Glyoxalase/Bleomycin resistance protein/Dihydroxybiphenyl dioxygenase"/>
    <property type="match status" value="1"/>
</dbReference>
<dbReference type="AlphaFoldDB" id="A0A6N2TC71"/>
<dbReference type="InterPro" id="IPR037523">
    <property type="entry name" value="VOC_core"/>
</dbReference>
<dbReference type="PANTHER" id="PTHR36113:SF6">
    <property type="entry name" value="FOSFOMYCIN RESISTANCE PROTEIN FOSX"/>
    <property type="match status" value="1"/>
</dbReference>
<dbReference type="RefSeq" id="WP_156353875.1">
    <property type="nucleotide sequence ID" value="NZ_CACRST010000013.1"/>
</dbReference>
<dbReference type="EC" id="4.4.1.5" evidence="3"/>
<accession>A0A6N2TC71</accession>
<dbReference type="GO" id="GO:0004462">
    <property type="term" value="F:lactoylglutathione lyase activity"/>
    <property type="evidence" value="ECO:0007669"/>
    <property type="project" value="UniProtKB-EC"/>
</dbReference>
<gene>
    <name evidence="3" type="primary">gloA</name>
    <name evidence="3" type="ORF">BGLFYP119_01551</name>
</gene>
<sequence>MAITAVHHVALIVSDYERSKEFYVDKLGFQIVRENFREDRQDYKLDLVLDGVELEIFAPAERDGNHSLHPQRPSFPEAYGLRHLAFKVTDIEETAAELRAKGISLEPIRVDEFSGGKFTFFQDPDGLPLELHE</sequence>
<dbReference type="PANTHER" id="PTHR36113">
    <property type="entry name" value="LYASE, PUTATIVE-RELATED-RELATED"/>
    <property type="match status" value="1"/>
</dbReference>
<proteinExistence type="predicted"/>
<name>A0A6N2TC71_9FIRM</name>
<dbReference type="GO" id="GO:0046872">
    <property type="term" value="F:metal ion binding"/>
    <property type="evidence" value="ECO:0007669"/>
    <property type="project" value="UniProtKB-KW"/>
</dbReference>
<protein>
    <submittedName>
        <fullName evidence="3">Lactoylglutathione lyase</fullName>
        <ecNumber evidence="3">4.4.1.5</ecNumber>
    </submittedName>
</protein>
<dbReference type="PROSITE" id="PS51819">
    <property type="entry name" value="VOC"/>
    <property type="match status" value="1"/>
</dbReference>
<evidence type="ECO:0000256" key="1">
    <source>
        <dbReference type="ARBA" id="ARBA00022723"/>
    </source>
</evidence>
<dbReference type="PROSITE" id="PS00934">
    <property type="entry name" value="GLYOXALASE_I_1"/>
    <property type="match status" value="1"/>
</dbReference>
<dbReference type="InterPro" id="IPR018146">
    <property type="entry name" value="Glyoxalase_1_CS"/>
</dbReference>
<dbReference type="Gene3D" id="3.10.180.10">
    <property type="entry name" value="2,3-Dihydroxybiphenyl 1,2-Dioxygenase, domain 1"/>
    <property type="match status" value="1"/>
</dbReference>
<evidence type="ECO:0000259" key="2">
    <source>
        <dbReference type="PROSITE" id="PS51819"/>
    </source>
</evidence>
<dbReference type="Pfam" id="PF00903">
    <property type="entry name" value="Glyoxalase"/>
    <property type="match status" value="1"/>
</dbReference>
<dbReference type="CDD" id="cd08352">
    <property type="entry name" value="VOC_Bs_YwkD_like"/>
    <property type="match status" value="1"/>
</dbReference>
<evidence type="ECO:0000313" key="3">
    <source>
        <dbReference type="EMBL" id="VYT03404.1"/>
    </source>
</evidence>
<dbReference type="InterPro" id="IPR051332">
    <property type="entry name" value="Fosfomycin_Res_Enzymes"/>
</dbReference>
<reference evidence="3" key="1">
    <citation type="submission" date="2019-11" db="EMBL/GenBank/DDBJ databases">
        <authorList>
            <person name="Feng L."/>
        </authorList>
    </citation>
    <scope>NUCLEOTIDE SEQUENCE</scope>
    <source>
        <strain evidence="3">BgluceraseaLFYP119</strain>
    </source>
</reference>
<dbReference type="EMBL" id="CACRST010000013">
    <property type="protein sequence ID" value="VYT03404.1"/>
    <property type="molecule type" value="Genomic_DNA"/>
</dbReference>
<feature type="domain" description="VOC" evidence="2">
    <location>
        <begin position="5"/>
        <end position="133"/>
    </location>
</feature>
<keyword evidence="3" id="KW-0456">Lyase</keyword>
<organism evidence="3">
    <name type="scientific">Blautia glucerasea</name>
    <dbReference type="NCBI Taxonomy" id="536633"/>
    <lineage>
        <taxon>Bacteria</taxon>
        <taxon>Bacillati</taxon>
        <taxon>Bacillota</taxon>
        <taxon>Clostridia</taxon>
        <taxon>Lachnospirales</taxon>
        <taxon>Lachnospiraceae</taxon>
        <taxon>Blautia</taxon>
    </lineage>
</organism>
<dbReference type="InterPro" id="IPR004360">
    <property type="entry name" value="Glyas_Fos-R_dOase_dom"/>
</dbReference>
<keyword evidence="1" id="KW-0479">Metal-binding</keyword>
<dbReference type="InterPro" id="IPR037478">
    <property type="entry name" value="YwkD-like_dom"/>
</dbReference>
<dbReference type="InterPro" id="IPR029068">
    <property type="entry name" value="Glyas_Bleomycin-R_OHBP_Dase"/>
</dbReference>